<feature type="signal peptide" evidence="1">
    <location>
        <begin position="1"/>
        <end position="20"/>
    </location>
</feature>
<dbReference type="OrthoDB" id="9793561at2"/>
<keyword evidence="3" id="KW-1185">Reference proteome</keyword>
<dbReference type="Proteomes" id="UP000236724">
    <property type="component" value="Unassembled WGS sequence"/>
</dbReference>
<protein>
    <submittedName>
        <fullName evidence="2">Bacterial protein of uncharacterized function (Gcw_chp)</fullName>
    </submittedName>
</protein>
<name>A0A1H6FAL2_9GAMM</name>
<evidence type="ECO:0000256" key="1">
    <source>
        <dbReference type="SAM" id="SignalP"/>
    </source>
</evidence>
<dbReference type="AlphaFoldDB" id="A0A1H6FAL2"/>
<dbReference type="EMBL" id="FMSV02000502">
    <property type="protein sequence ID" value="SEH06663.1"/>
    <property type="molecule type" value="Genomic_DNA"/>
</dbReference>
<dbReference type="InterPro" id="IPR010239">
    <property type="entry name" value="CHP02001"/>
</dbReference>
<dbReference type="RefSeq" id="WP_103920415.1">
    <property type="nucleotide sequence ID" value="NZ_FMSV02000502.1"/>
</dbReference>
<evidence type="ECO:0000313" key="3">
    <source>
        <dbReference type="Proteomes" id="UP000236724"/>
    </source>
</evidence>
<dbReference type="NCBIfam" id="TIGR02001">
    <property type="entry name" value="gcw_chp"/>
    <property type="match status" value="1"/>
</dbReference>
<dbReference type="Pfam" id="PF09694">
    <property type="entry name" value="Gcw_chp"/>
    <property type="match status" value="1"/>
</dbReference>
<proteinExistence type="predicted"/>
<reference evidence="2 3" key="1">
    <citation type="submission" date="2016-10" db="EMBL/GenBank/DDBJ databases">
        <authorList>
            <person name="de Groot N.N."/>
        </authorList>
    </citation>
    <scope>NUCLEOTIDE SEQUENCE [LARGE SCALE GENOMIC DNA]</scope>
    <source>
        <strain evidence="2">MBHS1</strain>
    </source>
</reference>
<organism evidence="2 3">
    <name type="scientific">Candidatus Venteria ishoeyi</name>
    <dbReference type="NCBI Taxonomy" id="1899563"/>
    <lineage>
        <taxon>Bacteria</taxon>
        <taxon>Pseudomonadati</taxon>
        <taxon>Pseudomonadota</taxon>
        <taxon>Gammaproteobacteria</taxon>
        <taxon>Thiotrichales</taxon>
        <taxon>Thiotrichaceae</taxon>
        <taxon>Venteria</taxon>
    </lineage>
</organism>
<feature type="chain" id="PRO_5014712166" evidence="1">
    <location>
        <begin position="21"/>
        <end position="234"/>
    </location>
</feature>
<gene>
    <name evidence="2" type="ORF">MBHS_02527</name>
</gene>
<accession>A0A1H6FAL2</accession>
<evidence type="ECO:0000313" key="2">
    <source>
        <dbReference type="EMBL" id="SEH06663.1"/>
    </source>
</evidence>
<keyword evidence="1" id="KW-0732">Signal</keyword>
<sequence>MYLKSAMALALVSSLSSVQAAEKTNGMEISANVSMASDYVWRGFSQTYKKPAIQGGLDLVHDSGLYVGTWASNVRFVPDGAVSDGAQVEWDTYLGYSTEFKNGMGLDMGYNHYFYPGANSERNYDFGEFYVKGSYSFLTLSYNYSPEFFGNSGKAHYVGLGAEYGLPYDITLSGAVGRQNLKGDGDYTDWSIGLGKSFFGLDFSLAYVDTNIKDADDADDLAAARAVFSVGKTF</sequence>